<gene>
    <name evidence="3" type="ORF">V5F32_01590</name>
</gene>
<feature type="signal peptide" evidence="1">
    <location>
        <begin position="1"/>
        <end position="24"/>
    </location>
</feature>
<evidence type="ECO:0000313" key="3">
    <source>
        <dbReference type="EMBL" id="MFG1370846.1"/>
    </source>
</evidence>
<sequence length="248" mass="25609">MRPVVVLSAIATSLFLSIGGASQAAQNTADGGDRAAPITLPWTARGNEPGWVLTLDAGQMLYRTADGALRIEAALPKPEFRDGTWVYRAPQADLAVSLQRKICRDTMTGMPSPISASVQAGGKTVTGCGGNPSDLLGGGEWQIIGIGDQAVPEGVKVSLTFDTAAGQVSGASGCNRYFGAFKLSGEGLSFAQGMAGSMMACEEVPAGIERAFLSAMAKVQRFDIGSDGALLLITADGVNLKSKARPEK</sequence>
<dbReference type="RefSeq" id="WP_393990922.1">
    <property type="nucleotide sequence ID" value="NZ_JBAFVH010000001.1"/>
</dbReference>
<dbReference type="PANTHER" id="PTHR35535">
    <property type="entry name" value="HEAT SHOCK PROTEIN HSLJ"/>
    <property type="match status" value="1"/>
</dbReference>
<dbReference type="Proteomes" id="UP001604002">
    <property type="component" value="Unassembled WGS sequence"/>
</dbReference>
<dbReference type="InterPro" id="IPR038670">
    <property type="entry name" value="HslJ-like_sf"/>
</dbReference>
<dbReference type="EMBL" id="JBAFVH010000001">
    <property type="protein sequence ID" value="MFG1370846.1"/>
    <property type="molecule type" value="Genomic_DNA"/>
</dbReference>
<protein>
    <submittedName>
        <fullName evidence="3">META domain-containing protein</fullName>
    </submittedName>
</protein>
<evidence type="ECO:0000259" key="2">
    <source>
        <dbReference type="Pfam" id="PF03724"/>
    </source>
</evidence>
<dbReference type="PANTHER" id="PTHR35535:SF1">
    <property type="entry name" value="HEAT SHOCK PROTEIN HSLJ"/>
    <property type="match status" value="1"/>
</dbReference>
<proteinExistence type="predicted"/>
<organism evidence="3 4">
    <name type="scientific">Xanthobacter oligotrophicus</name>
    <dbReference type="NCBI Taxonomy" id="2607286"/>
    <lineage>
        <taxon>Bacteria</taxon>
        <taxon>Pseudomonadati</taxon>
        <taxon>Pseudomonadota</taxon>
        <taxon>Alphaproteobacteria</taxon>
        <taxon>Hyphomicrobiales</taxon>
        <taxon>Xanthobacteraceae</taxon>
        <taxon>Xanthobacter</taxon>
    </lineage>
</organism>
<name>A0ABW6ZSM0_9HYPH</name>
<keyword evidence="1" id="KW-0732">Signal</keyword>
<accession>A0ABW6ZSM0</accession>
<feature type="domain" description="DUF306" evidence="2">
    <location>
        <begin position="136"/>
        <end position="238"/>
    </location>
</feature>
<dbReference type="Pfam" id="PF03724">
    <property type="entry name" value="META"/>
    <property type="match status" value="1"/>
</dbReference>
<evidence type="ECO:0000313" key="4">
    <source>
        <dbReference type="Proteomes" id="UP001604002"/>
    </source>
</evidence>
<evidence type="ECO:0000256" key="1">
    <source>
        <dbReference type="SAM" id="SignalP"/>
    </source>
</evidence>
<feature type="chain" id="PRO_5047503284" evidence="1">
    <location>
        <begin position="25"/>
        <end position="248"/>
    </location>
</feature>
<keyword evidence="4" id="KW-1185">Reference proteome</keyword>
<dbReference type="InterPro" id="IPR005184">
    <property type="entry name" value="DUF306_Meta_HslJ"/>
</dbReference>
<comment type="caution">
    <text evidence="3">The sequence shown here is derived from an EMBL/GenBank/DDBJ whole genome shotgun (WGS) entry which is preliminary data.</text>
</comment>
<reference evidence="3 4" key="1">
    <citation type="submission" date="2024-02" db="EMBL/GenBank/DDBJ databases">
        <title>Expansion and revision of Xanthobacter and proposal of Roseixanthobacter gen. nov.</title>
        <authorList>
            <person name="Soltysiak M.P.M."/>
            <person name="Jalihal A."/>
            <person name="Ory A."/>
            <person name="Chrisophersen C."/>
            <person name="Lee A.D."/>
            <person name="Boulton J."/>
            <person name="Springer M."/>
        </authorList>
    </citation>
    <scope>NUCLEOTIDE SEQUENCE [LARGE SCALE GENOMIC DNA]</scope>
    <source>
        <strain evidence="3 4">23A</strain>
    </source>
</reference>
<dbReference type="InterPro" id="IPR053147">
    <property type="entry name" value="Hsp_HslJ-like"/>
</dbReference>
<dbReference type="Gene3D" id="2.40.128.270">
    <property type="match status" value="1"/>
</dbReference>